<evidence type="ECO:0000259" key="2">
    <source>
        <dbReference type="Pfam" id="PF23190"/>
    </source>
</evidence>
<protein>
    <submittedName>
        <fullName evidence="3">Calcium channel yvc1</fullName>
    </submittedName>
</protein>
<feature type="domain" description="YVC1 N-terminal linker helical" evidence="2">
    <location>
        <begin position="26"/>
        <end position="204"/>
    </location>
</feature>
<dbReference type="InterPro" id="IPR056337">
    <property type="entry name" value="LHD_YVC1"/>
</dbReference>
<feature type="transmembrane region" description="Helical" evidence="1">
    <location>
        <begin position="217"/>
        <end position="235"/>
    </location>
</feature>
<dbReference type="PANTHER" id="PTHR35859">
    <property type="entry name" value="NONSELECTIVE CATION CHANNEL PROTEIN"/>
    <property type="match status" value="1"/>
</dbReference>
<keyword evidence="1" id="KW-0812">Transmembrane</keyword>
<evidence type="ECO:0000313" key="4">
    <source>
        <dbReference type="Proteomes" id="UP001437256"/>
    </source>
</evidence>
<dbReference type="Proteomes" id="UP001437256">
    <property type="component" value="Unassembled WGS sequence"/>
</dbReference>
<dbReference type="EMBL" id="JBBXMP010000024">
    <property type="protein sequence ID" value="KAL0067656.1"/>
    <property type="molecule type" value="Genomic_DNA"/>
</dbReference>
<organism evidence="3 4">
    <name type="scientific">Marasmius tenuissimus</name>
    <dbReference type="NCBI Taxonomy" id="585030"/>
    <lineage>
        <taxon>Eukaryota</taxon>
        <taxon>Fungi</taxon>
        <taxon>Dikarya</taxon>
        <taxon>Basidiomycota</taxon>
        <taxon>Agaricomycotina</taxon>
        <taxon>Agaricomycetes</taxon>
        <taxon>Agaricomycetidae</taxon>
        <taxon>Agaricales</taxon>
        <taxon>Marasmiineae</taxon>
        <taxon>Marasmiaceae</taxon>
        <taxon>Marasmius</taxon>
    </lineage>
</organism>
<gene>
    <name evidence="3" type="primary">YVC1_1</name>
    <name evidence="3" type="ORF">AAF712_005371</name>
</gene>
<proteinExistence type="predicted"/>
<dbReference type="InterPro" id="IPR052971">
    <property type="entry name" value="TRP_calcium_channel"/>
</dbReference>
<accession>A0ABR3A0Z0</accession>
<dbReference type="Pfam" id="PF23190">
    <property type="entry name" value="LHD_TRPY1"/>
    <property type="match status" value="1"/>
</dbReference>
<keyword evidence="1" id="KW-1133">Transmembrane helix</keyword>
<feature type="transmembrane region" description="Helical" evidence="1">
    <location>
        <begin position="255"/>
        <end position="273"/>
    </location>
</feature>
<feature type="transmembrane region" description="Helical" evidence="1">
    <location>
        <begin position="285"/>
        <end position="306"/>
    </location>
</feature>
<keyword evidence="4" id="KW-1185">Reference proteome</keyword>
<name>A0ABR3A0Z0_9AGAR</name>
<reference evidence="3 4" key="1">
    <citation type="submission" date="2024-05" db="EMBL/GenBank/DDBJ databases">
        <title>A draft genome resource for the thread blight pathogen Marasmius tenuissimus strain MS-2.</title>
        <authorList>
            <person name="Yulfo-Soto G.E."/>
            <person name="Baruah I.K."/>
            <person name="Amoako-Attah I."/>
            <person name="Bukari Y."/>
            <person name="Meinhardt L.W."/>
            <person name="Bailey B.A."/>
            <person name="Cohen S.P."/>
        </authorList>
    </citation>
    <scope>NUCLEOTIDE SEQUENCE [LARGE SCALE GENOMIC DNA]</scope>
    <source>
        <strain evidence="3 4">MS-2</strain>
    </source>
</reference>
<evidence type="ECO:0000313" key="3">
    <source>
        <dbReference type="EMBL" id="KAL0067656.1"/>
    </source>
</evidence>
<keyword evidence="1" id="KW-0472">Membrane</keyword>
<evidence type="ECO:0000256" key="1">
    <source>
        <dbReference type="SAM" id="Phobius"/>
    </source>
</evidence>
<comment type="caution">
    <text evidence="3">The sequence shown here is derived from an EMBL/GenBank/DDBJ whole genome shotgun (WGS) entry which is preliminary data.</text>
</comment>
<dbReference type="PANTHER" id="PTHR35859:SF1">
    <property type="entry name" value="NONSELECTIVE CATION CHANNEL PROTEIN"/>
    <property type="match status" value="1"/>
</dbReference>
<sequence length="339" mass="38453">MENGTGDERASFVSVESVQPRPNTLTKLVKRLRALTLQLLPIEVEPQELITPTSRIITPEVISAYKAAAGDFLEALPYCLLRARAEFKWDAEHNPADYDENYGRAIACEVLARRIVHRTPPERLTAVLSTRYTHTQVDGDESDPTSALEMAIDSHSTVFLSSSEAQDVVRALWAGDLVQKNNEDLDIDYVPYAETHSGGFLGHLDPSRLSVPRYQNIFRVIVWFAFLVIYSQAVRQPVERLRDPSYASSLDEWEIALYVVGLSIFIEDMYKFFKLLQFVTWKAFTFWNMIALVTDSLLIAAFTIRVAGLTHHDGENSARLRVVSFQVLSFVSPFIWMSE</sequence>